<dbReference type="Pfam" id="PF25954">
    <property type="entry name" value="Beta-barrel_RND_2"/>
    <property type="match status" value="1"/>
</dbReference>
<evidence type="ECO:0000256" key="5">
    <source>
        <dbReference type="SAM" id="Phobius"/>
    </source>
</evidence>
<comment type="caution">
    <text evidence="9">The sequence shown here is derived from an EMBL/GenBank/DDBJ whole genome shotgun (WGS) entry which is preliminary data.</text>
</comment>
<reference evidence="9 10" key="1">
    <citation type="submission" date="2018-08" db="EMBL/GenBank/DDBJ databases">
        <title>Form III RuBisCO-mediated autotrophy in Thermodesulfobium bacteria.</title>
        <authorList>
            <person name="Toshchakov S.V."/>
            <person name="Kublanov I.V."/>
            <person name="Frolov E."/>
            <person name="Bonch-Osmolovskaya E.A."/>
            <person name="Tourova T.P."/>
            <person name="Chernych N.A."/>
            <person name="Lebedinsky A.V."/>
        </authorList>
    </citation>
    <scope>NUCLEOTIDE SEQUENCE [LARGE SCALE GENOMIC DNA]</scope>
    <source>
        <strain evidence="9 10">SR</strain>
    </source>
</reference>
<dbReference type="SUPFAM" id="SSF111369">
    <property type="entry name" value="HlyD-like secretion proteins"/>
    <property type="match status" value="2"/>
</dbReference>
<keyword evidence="5" id="KW-0812">Transmembrane</keyword>
<dbReference type="InterPro" id="IPR058792">
    <property type="entry name" value="Beta-barrel_RND_2"/>
</dbReference>
<feature type="coiled-coil region" evidence="3">
    <location>
        <begin position="108"/>
        <end position="225"/>
    </location>
</feature>
<keyword evidence="5" id="KW-1133">Transmembrane helix</keyword>
<evidence type="ECO:0000313" key="10">
    <source>
        <dbReference type="Proteomes" id="UP000256329"/>
    </source>
</evidence>
<evidence type="ECO:0000256" key="1">
    <source>
        <dbReference type="ARBA" id="ARBA00004196"/>
    </source>
</evidence>
<keyword evidence="2 3" id="KW-0175">Coiled coil</keyword>
<evidence type="ECO:0000259" key="6">
    <source>
        <dbReference type="Pfam" id="PF25881"/>
    </source>
</evidence>
<dbReference type="EMBL" id="QSLN01000004">
    <property type="protein sequence ID" value="RDV83553.1"/>
    <property type="molecule type" value="Genomic_DNA"/>
</dbReference>
<accession>A0A3D8P5H6</accession>
<feature type="domain" description="CusB-like beta-barrel" evidence="7">
    <location>
        <begin position="275"/>
        <end position="351"/>
    </location>
</feature>
<evidence type="ECO:0000313" key="9">
    <source>
        <dbReference type="EMBL" id="RDV83553.1"/>
    </source>
</evidence>
<feature type="domain" description="YbhG-like alpha-helical hairpin" evidence="6">
    <location>
        <begin position="100"/>
        <end position="227"/>
    </location>
</feature>
<dbReference type="InterPro" id="IPR058627">
    <property type="entry name" value="MdtA-like_C"/>
</dbReference>
<evidence type="ECO:0000256" key="2">
    <source>
        <dbReference type="ARBA" id="ARBA00023054"/>
    </source>
</evidence>
<dbReference type="PANTHER" id="PTHR32347:SF14">
    <property type="entry name" value="EFFLUX SYSTEM COMPONENT YKNX-RELATED"/>
    <property type="match status" value="1"/>
</dbReference>
<keyword evidence="5" id="KW-0472">Membrane</keyword>
<keyword evidence="10" id="KW-1185">Reference proteome</keyword>
<organism evidence="9 10">
    <name type="scientific">Ammonifex thiophilus</name>
    <dbReference type="NCBI Taxonomy" id="444093"/>
    <lineage>
        <taxon>Bacteria</taxon>
        <taxon>Bacillati</taxon>
        <taxon>Bacillota</taxon>
        <taxon>Clostridia</taxon>
        <taxon>Thermoanaerobacterales</taxon>
        <taxon>Thermoanaerobacteraceae</taxon>
        <taxon>Ammonifex</taxon>
    </lineage>
</organism>
<comment type="subcellular location">
    <subcellularLocation>
        <location evidence="1">Cell envelope</location>
    </subcellularLocation>
</comment>
<proteinExistence type="predicted"/>
<dbReference type="Gene3D" id="1.10.287.470">
    <property type="entry name" value="Helix hairpin bin"/>
    <property type="match status" value="1"/>
</dbReference>
<gene>
    <name evidence="9" type="ORF">DXX99_04440</name>
</gene>
<evidence type="ECO:0000259" key="8">
    <source>
        <dbReference type="Pfam" id="PF25967"/>
    </source>
</evidence>
<dbReference type="InterPro" id="IPR059052">
    <property type="entry name" value="HH_YbhG-like"/>
</dbReference>
<protein>
    <submittedName>
        <fullName evidence="9">HlyD family efflux transporter periplasmic adaptor subunit</fullName>
    </submittedName>
</protein>
<dbReference type="Gene3D" id="2.40.50.100">
    <property type="match status" value="2"/>
</dbReference>
<dbReference type="Pfam" id="PF25967">
    <property type="entry name" value="RND-MFP_C"/>
    <property type="match status" value="1"/>
</dbReference>
<feature type="transmembrane region" description="Helical" evidence="5">
    <location>
        <begin position="12"/>
        <end position="33"/>
    </location>
</feature>
<feature type="region of interest" description="Disordered" evidence="4">
    <location>
        <begin position="433"/>
        <end position="459"/>
    </location>
</feature>
<dbReference type="InterPro" id="IPR050465">
    <property type="entry name" value="UPF0194_transport"/>
</dbReference>
<dbReference type="Gene3D" id="2.40.30.170">
    <property type="match status" value="1"/>
</dbReference>
<dbReference type="OrthoDB" id="250565at2"/>
<dbReference type="AlphaFoldDB" id="A0A3D8P5H6"/>
<feature type="domain" description="Multidrug resistance protein MdtA-like C-terminal permuted SH3" evidence="8">
    <location>
        <begin position="391"/>
        <end position="433"/>
    </location>
</feature>
<dbReference type="Gene3D" id="2.40.420.20">
    <property type="match status" value="1"/>
</dbReference>
<dbReference type="Pfam" id="PF25881">
    <property type="entry name" value="HH_YBHG"/>
    <property type="match status" value="1"/>
</dbReference>
<name>A0A3D8P5H6_9THEO</name>
<dbReference type="Proteomes" id="UP000256329">
    <property type="component" value="Unassembled WGS sequence"/>
</dbReference>
<dbReference type="PANTHER" id="PTHR32347">
    <property type="entry name" value="EFFLUX SYSTEM COMPONENT YKNX-RELATED"/>
    <property type="match status" value="1"/>
</dbReference>
<dbReference type="GO" id="GO:0030313">
    <property type="term" value="C:cell envelope"/>
    <property type="evidence" value="ECO:0007669"/>
    <property type="project" value="UniProtKB-SubCell"/>
</dbReference>
<sequence>MTATEFLSRHRTWFIGAFLLLLVAGGVGGWLWYRQKSQTKVEFLTALVALADLVATVPATGTIEPVQSLDLSFKNPGTIKVVAVEQGQEVKKGQLLLAQDDSDQQAQLASAEANLRSARARLAELESGNRPEEIAQAQAEEEAARINRDTALRQLERVKTLFSQGAATQKELDDAQNNFAAAQARWRQAQSNLALKKAGPRKEEIDQAREAVKIAEAQVAQARSNLEATRLYAPFDGIVAEVNATPGQRVTGVTVSGAGTGTRPLLTLISKELRVRAQVNEADVGQVKVGQKATFTVNAFPGRVFEAEVSAITPRANTVANVQLYDVLLDIKGEASGLKAGMTCNVEIITQKREGVLAIPRQALNFARSYLATQKISFTSERAASVPAQNQGVVLVYHNGKAEPRPIALGISSGDRVEVTRGLNQGELVIVGRKGDNTGRPATASPFLPMGPPQGGGRR</sequence>
<evidence type="ECO:0000259" key="7">
    <source>
        <dbReference type="Pfam" id="PF25954"/>
    </source>
</evidence>
<evidence type="ECO:0000256" key="3">
    <source>
        <dbReference type="SAM" id="Coils"/>
    </source>
</evidence>
<evidence type="ECO:0000256" key="4">
    <source>
        <dbReference type="SAM" id="MobiDB-lite"/>
    </source>
</evidence>